<dbReference type="EMBL" id="JAENIO010000008">
    <property type="protein sequence ID" value="MBK1833411.1"/>
    <property type="molecule type" value="Genomic_DNA"/>
</dbReference>
<evidence type="ECO:0000313" key="2">
    <source>
        <dbReference type="Proteomes" id="UP000604083"/>
    </source>
</evidence>
<sequence>MSYQSFEDLAVWQRACRLAIQVYELMKDSRDFAYRDQMIRSSLSIPSNIAEGAERNSKKEFCRFLHIAKGSAAELRTQIYLCQKLSLLEGGDAQKAIQETKELSAMLQGLIKSLKT</sequence>
<protein>
    <submittedName>
        <fullName evidence="1">Four helix bundle protein</fullName>
    </submittedName>
</protein>
<keyword evidence="2" id="KW-1185">Reference proteome</keyword>
<dbReference type="InterPro" id="IPR012657">
    <property type="entry name" value="23S_rRNA-intervening_sequence"/>
</dbReference>
<reference evidence="1" key="1">
    <citation type="submission" date="2021-01" db="EMBL/GenBank/DDBJ databases">
        <title>Modified the classification status of verrucomicrobia.</title>
        <authorList>
            <person name="Feng X."/>
        </authorList>
    </citation>
    <scope>NUCLEOTIDE SEQUENCE</scope>
    <source>
        <strain evidence="1">KCTC 12986</strain>
    </source>
</reference>
<comment type="caution">
    <text evidence="1">The sequence shown here is derived from an EMBL/GenBank/DDBJ whole genome shotgun (WGS) entry which is preliminary data.</text>
</comment>
<dbReference type="SUPFAM" id="SSF158446">
    <property type="entry name" value="IVS-encoded protein-like"/>
    <property type="match status" value="1"/>
</dbReference>
<proteinExistence type="predicted"/>
<name>A0A934RPW5_9BACT</name>
<gene>
    <name evidence="1" type="ORF">JIN78_04990</name>
</gene>
<dbReference type="Proteomes" id="UP000604083">
    <property type="component" value="Unassembled WGS sequence"/>
</dbReference>
<dbReference type="NCBIfam" id="NF008912">
    <property type="entry name" value="PRK12275.1-6"/>
    <property type="match status" value="1"/>
</dbReference>
<evidence type="ECO:0000313" key="1">
    <source>
        <dbReference type="EMBL" id="MBK1833411.1"/>
    </source>
</evidence>
<dbReference type="PANTHER" id="PTHR38471:SF2">
    <property type="entry name" value="FOUR HELIX BUNDLE PROTEIN"/>
    <property type="match status" value="1"/>
</dbReference>
<dbReference type="Gene3D" id="1.20.1440.60">
    <property type="entry name" value="23S rRNA-intervening sequence"/>
    <property type="match status" value="1"/>
</dbReference>
<dbReference type="CDD" id="cd16377">
    <property type="entry name" value="23S_rRNA_IVP_like"/>
    <property type="match status" value="1"/>
</dbReference>
<dbReference type="RefSeq" id="WP_200390845.1">
    <property type="nucleotide sequence ID" value="NZ_JAENIO010000008.1"/>
</dbReference>
<dbReference type="Pfam" id="PF05635">
    <property type="entry name" value="23S_rRNA_IVP"/>
    <property type="match status" value="1"/>
</dbReference>
<dbReference type="InterPro" id="IPR036583">
    <property type="entry name" value="23S_rRNA_IVS_sf"/>
</dbReference>
<dbReference type="AlphaFoldDB" id="A0A934RPW5"/>
<dbReference type="NCBIfam" id="TIGR02436">
    <property type="entry name" value="four helix bundle protein"/>
    <property type="match status" value="1"/>
</dbReference>
<dbReference type="PANTHER" id="PTHR38471">
    <property type="entry name" value="FOUR HELIX BUNDLE PROTEIN"/>
    <property type="match status" value="1"/>
</dbReference>
<accession>A0A934RPW5</accession>
<organism evidence="1 2">
    <name type="scientific">Roseibacillus ishigakijimensis</name>
    <dbReference type="NCBI Taxonomy" id="454146"/>
    <lineage>
        <taxon>Bacteria</taxon>
        <taxon>Pseudomonadati</taxon>
        <taxon>Verrucomicrobiota</taxon>
        <taxon>Verrucomicrobiia</taxon>
        <taxon>Verrucomicrobiales</taxon>
        <taxon>Verrucomicrobiaceae</taxon>
        <taxon>Roseibacillus</taxon>
    </lineage>
</organism>